<dbReference type="RefSeq" id="WP_128236682.1">
    <property type="nucleotide sequence ID" value="NZ_SAUX01000005.1"/>
</dbReference>
<dbReference type="GO" id="GO:0003700">
    <property type="term" value="F:DNA-binding transcription factor activity"/>
    <property type="evidence" value="ECO:0007669"/>
    <property type="project" value="InterPro"/>
</dbReference>
<organism evidence="6 7">
    <name type="scientific">Paenirhodobacter populi</name>
    <dbReference type="NCBI Taxonomy" id="2306993"/>
    <lineage>
        <taxon>Bacteria</taxon>
        <taxon>Pseudomonadati</taxon>
        <taxon>Pseudomonadota</taxon>
        <taxon>Alphaproteobacteria</taxon>
        <taxon>Rhodobacterales</taxon>
        <taxon>Rhodobacter group</taxon>
        <taxon>Paenirhodobacter</taxon>
    </lineage>
</organism>
<dbReference type="Pfam" id="PF00126">
    <property type="entry name" value="HTH_1"/>
    <property type="match status" value="1"/>
</dbReference>
<dbReference type="EMBL" id="SAUX01000005">
    <property type="protein sequence ID" value="RWR31139.1"/>
    <property type="molecule type" value="Genomic_DNA"/>
</dbReference>
<evidence type="ECO:0000256" key="3">
    <source>
        <dbReference type="ARBA" id="ARBA00023125"/>
    </source>
</evidence>
<sequence length="280" mass="29549">MIQDLPSPLLRSFVAVVDCGSLSSASVRIGRSESALSLQMSRLEDVIGRPVFDRDGRALKLNGTGAQLLTHARAILGRIDAARAELGQAVGPPARIGIVQDFVESILRPTLAELRDGVAGRPISVVIGSTAELLQAMSEERIDTALYAGEAVGATVTHRLPVQWFGDPALAAAEVVPLVGITPPCPFLKAAQQALDEAGRPWRMALVTPSLDGLRATVQAGLGVTCRTKAGLALVPLPAGHLPDLPDISYAVTERRCANPEIREIARNLSRQLAILTSGQ</sequence>
<comment type="similarity">
    <text evidence="1">Belongs to the LysR transcriptional regulatory family.</text>
</comment>
<dbReference type="Pfam" id="PF03466">
    <property type="entry name" value="LysR_substrate"/>
    <property type="match status" value="1"/>
</dbReference>
<dbReference type="PROSITE" id="PS50931">
    <property type="entry name" value="HTH_LYSR"/>
    <property type="match status" value="1"/>
</dbReference>
<protein>
    <submittedName>
        <fullName evidence="6">LysR family transcriptional regulator</fullName>
    </submittedName>
</protein>
<evidence type="ECO:0000313" key="6">
    <source>
        <dbReference type="EMBL" id="RWR31139.1"/>
    </source>
</evidence>
<dbReference type="Gene3D" id="1.10.10.10">
    <property type="entry name" value="Winged helix-like DNA-binding domain superfamily/Winged helix DNA-binding domain"/>
    <property type="match status" value="1"/>
</dbReference>
<dbReference type="SUPFAM" id="SSF53850">
    <property type="entry name" value="Periplasmic binding protein-like II"/>
    <property type="match status" value="1"/>
</dbReference>
<dbReference type="GO" id="GO:0003677">
    <property type="term" value="F:DNA binding"/>
    <property type="evidence" value="ECO:0007669"/>
    <property type="project" value="UniProtKB-KW"/>
</dbReference>
<comment type="caution">
    <text evidence="6">The sequence shown here is derived from an EMBL/GenBank/DDBJ whole genome shotgun (WGS) entry which is preliminary data.</text>
</comment>
<dbReference type="Proteomes" id="UP000285295">
    <property type="component" value="Unassembled WGS sequence"/>
</dbReference>
<dbReference type="PANTHER" id="PTHR30579:SF7">
    <property type="entry name" value="HTH-TYPE TRANSCRIPTIONAL REGULATOR LRHA-RELATED"/>
    <property type="match status" value="1"/>
</dbReference>
<dbReference type="Gene3D" id="3.40.190.10">
    <property type="entry name" value="Periplasmic binding protein-like II"/>
    <property type="match status" value="2"/>
</dbReference>
<keyword evidence="2" id="KW-0805">Transcription regulation</keyword>
<gene>
    <name evidence="6" type="ORF">D2T31_05450</name>
</gene>
<reference evidence="6 7" key="2">
    <citation type="submission" date="2019-01" db="EMBL/GenBank/DDBJ databases">
        <authorList>
            <person name="Li Y."/>
        </authorList>
    </citation>
    <scope>NUCLEOTIDE SEQUENCE [LARGE SCALE GENOMIC DNA]</scope>
    <source>
        <strain evidence="6 7">D19-10-3-21</strain>
    </source>
</reference>
<accession>A0A443KE47</accession>
<feature type="domain" description="HTH lysR-type" evidence="5">
    <location>
        <begin position="5"/>
        <end position="62"/>
    </location>
</feature>
<dbReference type="AlphaFoldDB" id="A0A443KE47"/>
<dbReference type="SUPFAM" id="SSF46785">
    <property type="entry name" value="Winged helix' DNA-binding domain"/>
    <property type="match status" value="1"/>
</dbReference>
<dbReference type="InterPro" id="IPR050176">
    <property type="entry name" value="LTTR"/>
</dbReference>
<keyword evidence="3" id="KW-0238">DNA-binding</keyword>
<name>A0A443KE47_9RHOB</name>
<dbReference type="InterPro" id="IPR005119">
    <property type="entry name" value="LysR_subst-bd"/>
</dbReference>
<dbReference type="OrthoDB" id="9803735at2"/>
<evidence type="ECO:0000313" key="7">
    <source>
        <dbReference type="Proteomes" id="UP000285295"/>
    </source>
</evidence>
<dbReference type="InterPro" id="IPR000847">
    <property type="entry name" value="LysR_HTH_N"/>
</dbReference>
<keyword evidence="4" id="KW-0804">Transcription</keyword>
<evidence type="ECO:0000256" key="1">
    <source>
        <dbReference type="ARBA" id="ARBA00009437"/>
    </source>
</evidence>
<dbReference type="InterPro" id="IPR036388">
    <property type="entry name" value="WH-like_DNA-bd_sf"/>
</dbReference>
<evidence type="ECO:0000256" key="4">
    <source>
        <dbReference type="ARBA" id="ARBA00023163"/>
    </source>
</evidence>
<proteinExistence type="inferred from homology"/>
<evidence type="ECO:0000256" key="2">
    <source>
        <dbReference type="ARBA" id="ARBA00023015"/>
    </source>
</evidence>
<dbReference type="InterPro" id="IPR036390">
    <property type="entry name" value="WH_DNA-bd_sf"/>
</dbReference>
<dbReference type="PANTHER" id="PTHR30579">
    <property type="entry name" value="TRANSCRIPTIONAL REGULATOR"/>
    <property type="match status" value="1"/>
</dbReference>
<evidence type="ECO:0000259" key="5">
    <source>
        <dbReference type="PROSITE" id="PS50931"/>
    </source>
</evidence>
<reference evidence="6 7" key="1">
    <citation type="submission" date="2019-01" db="EMBL/GenBank/DDBJ databases">
        <title>Sinorhodobacter populi sp. nov. isolated from the symptomatic bark tissue of Populus euramericana canker.</title>
        <authorList>
            <person name="Xu G."/>
        </authorList>
    </citation>
    <scope>NUCLEOTIDE SEQUENCE [LARGE SCALE GENOMIC DNA]</scope>
    <source>
        <strain evidence="6 7">D19-10-3-21</strain>
    </source>
</reference>